<accession>A0A6C0I4D2</accession>
<keyword evidence="1" id="KW-1133">Transmembrane helix</keyword>
<organism evidence="2">
    <name type="scientific">viral metagenome</name>
    <dbReference type="NCBI Taxonomy" id="1070528"/>
    <lineage>
        <taxon>unclassified sequences</taxon>
        <taxon>metagenomes</taxon>
        <taxon>organismal metagenomes</taxon>
    </lineage>
</organism>
<sequence>MNTTILLFIIIVLFIYSIVTLFRAIRTREGFSDTAQNSIGKPTPEYMTVLAEHQKKGMFPWRWLKNEKGQLLPIVLVSAFFRDDESRNRYKEYIDNGVKVVGITAYKTFIKPIYDPSEDTYHHRDDFDYAGLIKNWLVCFKDYREYGFTDQHNVMDISESDFYDVEPEEKTKVAKKYDIIYVCLKDNDFCPKDGWNAINRNFELAQKCLPIMIKEFGLKVLIIGRVGCGLEELYGRENIEVTDFLPWSTFQEKLRESRILFVPNIMDASPRVIAEAMIKGLPVIMNRNIVCGSKYVAPETGELFNDDTDFGAALSRTLKKYDSISPKAVQSWWASHYGINRSAKRLRDFLVACYPGLVDDSQEVSFF</sequence>
<dbReference type="EMBL" id="MN740096">
    <property type="protein sequence ID" value="QHT87652.1"/>
    <property type="molecule type" value="Genomic_DNA"/>
</dbReference>
<feature type="transmembrane region" description="Helical" evidence="1">
    <location>
        <begin position="6"/>
        <end position="25"/>
    </location>
</feature>
<dbReference type="Pfam" id="PF13692">
    <property type="entry name" value="Glyco_trans_1_4"/>
    <property type="match status" value="1"/>
</dbReference>
<dbReference type="SUPFAM" id="SSF53756">
    <property type="entry name" value="UDP-Glycosyltransferase/glycogen phosphorylase"/>
    <property type="match status" value="1"/>
</dbReference>
<dbReference type="Gene3D" id="3.40.50.2000">
    <property type="entry name" value="Glycogen Phosphorylase B"/>
    <property type="match status" value="1"/>
</dbReference>
<protein>
    <recommendedName>
        <fullName evidence="3">Glycosyltransferase</fullName>
    </recommendedName>
</protein>
<evidence type="ECO:0008006" key="3">
    <source>
        <dbReference type="Google" id="ProtNLM"/>
    </source>
</evidence>
<evidence type="ECO:0000256" key="1">
    <source>
        <dbReference type="SAM" id="Phobius"/>
    </source>
</evidence>
<reference evidence="2" key="1">
    <citation type="journal article" date="2020" name="Nature">
        <title>Giant virus diversity and host interactions through global metagenomics.</title>
        <authorList>
            <person name="Schulz F."/>
            <person name="Roux S."/>
            <person name="Paez-Espino D."/>
            <person name="Jungbluth S."/>
            <person name="Walsh D.A."/>
            <person name="Denef V.J."/>
            <person name="McMahon K.D."/>
            <person name="Konstantinidis K.T."/>
            <person name="Eloe-Fadrosh E.A."/>
            <person name="Kyrpides N.C."/>
            <person name="Woyke T."/>
        </authorList>
    </citation>
    <scope>NUCLEOTIDE SEQUENCE</scope>
    <source>
        <strain evidence="2">GVMAG-M-3300023184-190</strain>
    </source>
</reference>
<proteinExistence type="predicted"/>
<dbReference type="AlphaFoldDB" id="A0A6C0I4D2"/>
<evidence type="ECO:0000313" key="2">
    <source>
        <dbReference type="EMBL" id="QHT87652.1"/>
    </source>
</evidence>
<name>A0A6C0I4D2_9ZZZZ</name>
<keyword evidence="1" id="KW-0812">Transmembrane</keyword>
<keyword evidence="1" id="KW-0472">Membrane</keyword>